<evidence type="ECO:0000256" key="1">
    <source>
        <dbReference type="SAM" id="SignalP"/>
    </source>
</evidence>
<gene>
    <name evidence="2" type="ORF">JF50_07430</name>
</gene>
<feature type="chain" id="PRO_5002135553" description="Lipoprotein" evidence="1">
    <location>
        <begin position="18"/>
        <end position="356"/>
    </location>
</feature>
<proteinExistence type="predicted"/>
<comment type="caution">
    <text evidence="2">The sequence shown here is derived from an EMBL/GenBank/DDBJ whole genome shotgun (WGS) entry which is preliminary data.</text>
</comment>
<dbReference type="Proteomes" id="UP000031327">
    <property type="component" value="Unassembled WGS sequence"/>
</dbReference>
<dbReference type="PROSITE" id="PS51257">
    <property type="entry name" value="PROKAR_LIPOPROTEIN"/>
    <property type="match status" value="1"/>
</dbReference>
<keyword evidence="1" id="KW-0732">Signal</keyword>
<evidence type="ECO:0008006" key="4">
    <source>
        <dbReference type="Google" id="ProtNLM"/>
    </source>
</evidence>
<dbReference type="RefSeq" id="WP_039608768.1">
    <property type="nucleotide sequence ID" value="NZ_JWIC01000004.1"/>
</dbReference>
<dbReference type="AlphaFoldDB" id="A0A0C1MN31"/>
<feature type="signal peptide" evidence="1">
    <location>
        <begin position="1"/>
        <end position="17"/>
    </location>
</feature>
<dbReference type="OrthoDB" id="7056855at2"/>
<evidence type="ECO:0000313" key="2">
    <source>
        <dbReference type="EMBL" id="KID58479.1"/>
    </source>
</evidence>
<protein>
    <recommendedName>
        <fullName evidence="4">Lipoprotein</fullName>
    </recommendedName>
</protein>
<evidence type="ECO:0000313" key="3">
    <source>
        <dbReference type="Proteomes" id="UP000031327"/>
    </source>
</evidence>
<reference evidence="2 3" key="1">
    <citation type="submission" date="2014-12" db="EMBL/GenBank/DDBJ databases">
        <title>Draft Genome Sequence of Pseudoalteromonas luteoviolacea HI1.</title>
        <authorList>
            <person name="Asahina A.Y."/>
            <person name="Hadfield M.G."/>
        </authorList>
    </citation>
    <scope>NUCLEOTIDE SEQUENCE [LARGE SCALE GENOMIC DNA]</scope>
    <source>
        <strain evidence="2 3">HI1</strain>
    </source>
</reference>
<sequence length="356" mass="39740">MLLRARFWVGLSVFALSACQTTNNQTQSITQIPCWLQNPVTQDQLGFIGTAAPQSVTQDGSIIASRQRAALQLTQYYELPGINKAIAQLSAEQNQLTLANGQSVYFSEPYITSNTLYTYASIQPIDDSQACQEVSCNFNLCKPTWLCNGEGRHVIGASYYTALPHEQLAMTNVNANALASYLSQAHVNMQEYYFESYSEQHHKTHFSRHGEVRKSGHQQPLLLSQSCNYGSTLLANYQTNKANIKPYTTQNWRKIKQYKGRSIVMGNFGEDGTIAPDNLISSAIKFAIRDALVELAKNKGLTVSASTTLLNKNGRYFLNTARFDIQQTVSGQLLDIQINYKAGFPVVYVWLLESKT</sequence>
<organism evidence="2 3">
    <name type="scientific">Pseudoalteromonas luteoviolacea</name>
    <dbReference type="NCBI Taxonomy" id="43657"/>
    <lineage>
        <taxon>Bacteria</taxon>
        <taxon>Pseudomonadati</taxon>
        <taxon>Pseudomonadota</taxon>
        <taxon>Gammaproteobacteria</taxon>
        <taxon>Alteromonadales</taxon>
        <taxon>Pseudoalteromonadaceae</taxon>
        <taxon>Pseudoalteromonas</taxon>
    </lineage>
</organism>
<name>A0A0C1MN31_9GAMM</name>
<dbReference type="EMBL" id="JWIC01000004">
    <property type="protein sequence ID" value="KID58479.1"/>
    <property type="molecule type" value="Genomic_DNA"/>
</dbReference>
<accession>A0A0C1MN31</accession>